<proteinExistence type="predicted"/>
<name>A0A242N3R1_CABSO</name>
<dbReference type="Gene3D" id="3.20.20.150">
    <property type="entry name" value="Divalent-metal-dependent TIM barrel enzymes"/>
    <property type="match status" value="1"/>
</dbReference>
<dbReference type="Pfam" id="PF01261">
    <property type="entry name" value="AP_endonuc_2"/>
    <property type="match status" value="1"/>
</dbReference>
<dbReference type="InterPro" id="IPR050312">
    <property type="entry name" value="IolE/XylAMocC-like"/>
</dbReference>
<dbReference type="InterPro" id="IPR036237">
    <property type="entry name" value="Xyl_isomerase-like_sf"/>
</dbReference>
<dbReference type="PANTHER" id="PTHR12110">
    <property type="entry name" value="HYDROXYPYRUVATE ISOMERASE"/>
    <property type="match status" value="1"/>
</dbReference>
<evidence type="ECO:0000259" key="1">
    <source>
        <dbReference type="Pfam" id="PF01261"/>
    </source>
</evidence>
<dbReference type="PANTHER" id="PTHR12110:SF41">
    <property type="entry name" value="INOSOSE DEHYDRATASE"/>
    <property type="match status" value="1"/>
</dbReference>
<evidence type="ECO:0000313" key="2">
    <source>
        <dbReference type="EMBL" id="OTP78024.1"/>
    </source>
</evidence>
<dbReference type="SUPFAM" id="SSF51658">
    <property type="entry name" value="Xylose isomerase-like"/>
    <property type="match status" value="1"/>
</dbReference>
<sequence>MLNGFSIISDDLLNGFSKFMTARESRLSNFDPPMRGQYARSHEMNKLGVHALVWAGDLTPESTRKVISQTKAAGFDLVELSLHGPKVMDLSLTRDLLQEHGLEIGCSRGLTFDADVSSDDPAAVSRGLALLEEGVSITAELGGNYFGGILYGAMAKYSAPITPQGRRHAVDSLKRIADFALKKGVTLGLEVVNRYESNLLNTASQALDMLDEVDAPNVVVHLDTYHMNIEESDFMQPVLACGKRLGYVHIGESNRGYLGSGTIDFAQFFHALAMIDYKGVVTFESFSSTVVNEQLSNALAIWRNLWEDSMDLATHARAFMAGGINAAAKAKAHH</sequence>
<comment type="caution">
    <text evidence="2">The sequence shown here is derived from an EMBL/GenBank/DDBJ whole genome shotgun (WGS) entry which is preliminary data.</text>
</comment>
<evidence type="ECO:0000313" key="3">
    <source>
        <dbReference type="Proteomes" id="UP000195221"/>
    </source>
</evidence>
<feature type="domain" description="Xylose isomerase-like TIM barrel" evidence="1">
    <location>
        <begin position="69"/>
        <end position="297"/>
    </location>
</feature>
<dbReference type="EMBL" id="NBTZ01000026">
    <property type="protein sequence ID" value="OTP78024.1"/>
    <property type="molecule type" value="Genomic_DNA"/>
</dbReference>
<gene>
    <name evidence="2" type="ORF">PAMC26577_05195</name>
</gene>
<reference evidence="2 3" key="1">
    <citation type="submission" date="2017-03" db="EMBL/GenBank/DDBJ databases">
        <title>Genome analysis of strain PAMC 26577.</title>
        <authorList>
            <person name="Oh H.-M."/>
            <person name="Yang J.-A."/>
        </authorList>
    </citation>
    <scope>NUCLEOTIDE SEQUENCE [LARGE SCALE GENOMIC DNA]</scope>
    <source>
        <strain evidence="2 3">PAMC 26577</strain>
    </source>
</reference>
<dbReference type="AlphaFoldDB" id="A0A242N3R1"/>
<dbReference type="Proteomes" id="UP000195221">
    <property type="component" value="Unassembled WGS sequence"/>
</dbReference>
<accession>A0A242N3R1</accession>
<organism evidence="2 3">
    <name type="scientific">Caballeronia sordidicola</name>
    <name type="common">Burkholderia sordidicola</name>
    <dbReference type="NCBI Taxonomy" id="196367"/>
    <lineage>
        <taxon>Bacteria</taxon>
        <taxon>Pseudomonadati</taxon>
        <taxon>Pseudomonadota</taxon>
        <taxon>Betaproteobacteria</taxon>
        <taxon>Burkholderiales</taxon>
        <taxon>Burkholderiaceae</taxon>
        <taxon>Caballeronia</taxon>
    </lineage>
</organism>
<protein>
    <submittedName>
        <fullName evidence="2">D-tagatose 3-epimerase</fullName>
    </submittedName>
</protein>
<dbReference type="InterPro" id="IPR013022">
    <property type="entry name" value="Xyl_isomerase-like_TIM-brl"/>
</dbReference>